<keyword evidence="7 9" id="KW-1133">Transmembrane helix</keyword>
<proteinExistence type="inferred from homology"/>
<evidence type="ECO:0000256" key="5">
    <source>
        <dbReference type="ARBA" id="ARBA00022597"/>
    </source>
</evidence>
<keyword evidence="5 12" id="KW-0762">Sugar transport</keyword>
<dbReference type="PANTHER" id="PTHR32243">
    <property type="entry name" value="MALTOSE TRANSPORT SYSTEM PERMEASE-RELATED"/>
    <property type="match status" value="1"/>
</dbReference>
<feature type="transmembrane region" description="Helical" evidence="9">
    <location>
        <begin position="186"/>
        <end position="207"/>
    </location>
</feature>
<protein>
    <submittedName>
        <fullName evidence="11">Carbohydrate ABC transporter permease</fullName>
    </submittedName>
    <submittedName>
        <fullName evidence="12">Multiple sugar transport system permease protein</fullName>
    </submittedName>
</protein>
<feature type="transmembrane region" description="Helical" evidence="9">
    <location>
        <begin position="141"/>
        <end position="165"/>
    </location>
</feature>
<dbReference type="Gene3D" id="1.10.3720.10">
    <property type="entry name" value="MetI-like"/>
    <property type="match status" value="1"/>
</dbReference>
<comment type="subcellular location">
    <subcellularLocation>
        <location evidence="1 9">Cell membrane</location>
        <topology evidence="1 9">Multi-pass membrane protein</topology>
    </subcellularLocation>
</comment>
<evidence type="ECO:0000256" key="8">
    <source>
        <dbReference type="ARBA" id="ARBA00023136"/>
    </source>
</evidence>
<gene>
    <name evidence="12" type="ORF">BCD95_002066</name>
    <name evidence="11" type="ORF">HF849_25145</name>
</gene>
<evidence type="ECO:0000313" key="14">
    <source>
        <dbReference type="Proteomes" id="UP000822184"/>
    </source>
</evidence>
<keyword evidence="8 9" id="KW-0472">Membrane</keyword>
<evidence type="ECO:0000256" key="9">
    <source>
        <dbReference type="RuleBase" id="RU363032"/>
    </source>
</evidence>
<evidence type="ECO:0000256" key="2">
    <source>
        <dbReference type="ARBA" id="ARBA00009047"/>
    </source>
</evidence>
<dbReference type="InterPro" id="IPR050901">
    <property type="entry name" value="BP-dep_ABC_trans_perm"/>
</dbReference>
<dbReference type="AlphaFoldDB" id="A0A1S8PNY6"/>
<evidence type="ECO:0000256" key="3">
    <source>
        <dbReference type="ARBA" id="ARBA00022448"/>
    </source>
</evidence>
<feature type="transmembrane region" description="Helical" evidence="9">
    <location>
        <begin position="73"/>
        <end position="96"/>
    </location>
</feature>
<evidence type="ECO:0000259" key="10">
    <source>
        <dbReference type="PROSITE" id="PS50928"/>
    </source>
</evidence>
<dbReference type="PANTHER" id="PTHR32243:SF50">
    <property type="entry name" value="MALTOSE_MALTODEXTRIN TRANSPORT SYSTEM PERMEASE PROTEIN MALG"/>
    <property type="match status" value="1"/>
</dbReference>
<dbReference type="GO" id="GO:0055085">
    <property type="term" value="P:transmembrane transport"/>
    <property type="evidence" value="ECO:0007669"/>
    <property type="project" value="InterPro"/>
</dbReference>
<organism evidence="12 14">
    <name type="scientific">Clostridium beijerinckii</name>
    <name type="common">Clostridium MP</name>
    <dbReference type="NCBI Taxonomy" id="1520"/>
    <lineage>
        <taxon>Bacteria</taxon>
        <taxon>Bacillati</taxon>
        <taxon>Bacillota</taxon>
        <taxon>Clostridia</taxon>
        <taxon>Eubacteriales</taxon>
        <taxon>Clostridiaceae</taxon>
        <taxon>Clostridium</taxon>
    </lineage>
</organism>
<feature type="transmembrane region" description="Helical" evidence="9">
    <location>
        <begin position="12"/>
        <end position="33"/>
    </location>
</feature>
<evidence type="ECO:0000313" key="13">
    <source>
        <dbReference type="Proteomes" id="UP000587880"/>
    </source>
</evidence>
<reference evidence="12" key="2">
    <citation type="submission" date="2020-06" db="EMBL/GenBank/DDBJ databases">
        <title>Genomic insights into acetone-butanol-ethanol (ABE) fermentation by sequencing solventogenic clostridia strains.</title>
        <authorList>
            <person name="Brown S."/>
        </authorList>
    </citation>
    <scope>NUCLEOTIDE SEQUENCE</scope>
    <source>
        <strain evidence="12">DJ123</strain>
    </source>
</reference>
<feature type="domain" description="ABC transmembrane type-1" evidence="10">
    <location>
        <begin position="73"/>
        <end position="264"/>
    </location>
</feature>
<keyword evidence="3 9" id="KW-0813">Transport</keyword>
<comment type="caution">
    <text evidence="12">The sequence shown here is derived from an EMBL/GenBank/DDBJ whole genome shotgun (WGS) entry which is preliminary data.</text>
</comment>
<keyword evidence="6 9" id="KW-0812">Transmembrane</keyword>
<dbReference type="GO" id="GO:0005886">
    <property type="term" value="C:plasma membrane"/>
    <property type="evidence" value="ECO:0007669"/>
    <property type="project" value="UniProtKB-SubCell"/>
</dbReference>
<evidence type="ECO:0000313" key="11">
    <source>
        <dbReference type="EMBL" id="NMF07960.1"/>
    </source>
</evidence>
<dbReference type="CDD" id="cd06261">
    <property type="entry name" value="TM_PBP2"/>
    <property type="match status" value="1"/>
</dbReference>
<dbReference type="RefSeq" id="WP_077854835.1">
    <property type="nucleotide sequence ID" value="NZ_JABAGD010000096.1"/>
</dbReference>
<dbReference type="InterPro" id="IPR035906">
    <property type="entry name" value="MetI-like_sf"/>
</dbReference>
<feature type="transmembrane region" description="Helical" evidence="9">
    <location>
        <begin position="245"/>
        <end position="264"/>
    </location>
</feature>
<dbReference type="PROSITE" id="PS50928">
    <property type="entry name" value="ABC_TM1"/>
    <property type="match status" value="1"/>
</dbReference>
<accession>A0A1S8PNY6</accession>
<feature type="transmembrane region" description="Helical" evidence="9">
    <location>
        <begin position="108"/>
        <end position="129"/>
    </location>
</feature>
<evidence type="ECO:0000256" key="1">
    <source>
        <dbReference type="ARBA" id="ARBA00004651"/>
    </source>
</evidence>
<sequence>MNFKINKTVPFVVKWGLTVVISAVILIPLYWIFISSIKPSNELFTAPIKYIPDNITFENYKKLFFELKLGEKALNTLFITTAALIISTVICLVGAYAFSKYKSRGLKIAYGAIVSSALIPGIVTARPLYDFMNKFNLVDTFLGLIILYTSALIPFTILILNNFLNEIPTSIYEAAEVDGCKAIQKMFYVTLPLMKPAIATISIINFITCLNDLFTPLFFARKIEVLSVGITTIPKETTYSMPWDLISTMGWIILIPIILFVLLFEKQIMDGIMAGGVKE</sequence>
<comment type="similarity">
    <text evidence="2">Belongs to the binding-protein-dependent transport system permease family. MalFG subfamily.</text>
</comment>
<evidence type="ECO:0000256" key="6">
    <source>
        <dbReference type="ARBA" id="ARBA00022692"/>
    </source>
</evidence>
<dbReference type="Pfam" id="PF00528">
    <property type="entry name" value="BPD_transp_1"/>
    <property type="match status" value="1"/>
</dbReference>
<dbReference type="EMBL" id="JABTDW010000001">
    <property type="protein sequence ID" value="NSB13807.1"/>
    <property type="molecule type" value="Genomic_DNA"/>
</dbReference>
<dbReference type="InterPro" id="IPR000515">
    <property type="entry name" value="MetI-like"/>
</dbReference>
<dbReference type="Proteomes" id="UP000822184">
    <property type="component" value="Unassembled WGS sequence"/>
</dbReference>
<evidence type="ECO:0000256" key="4">
    <source>
        <dbReference type="ARBA" id="ARBA00022475"/>
    </source>
</evidence>
<name>A0A1S8PNY6_CLOBE</name>
<dbReference type="Proteomes" id="UP000587880">
    <property type="component" value="Unassembled WGS sequence"/>
</dbReference>
<keyword evidence="4" id="KW-1003">Cell membrane</keyword>
<dbReference type="EMBL" id="JABAGD010000096">
    <property type="protein sequence ID" value="NMF07960.1"/>
    <property type="molecule type" value="Genomic_DNA"/>
</dbReference>
<evidence type="ECO:0000256" key="7">
    <source>
        <dbReference type="ARBA" id="ARBA00022989"/>
    </source>
</evidence>
<evidence type="ECO:0000313" key="12">
    <source>
        <dbReference type="EMBL" id="NSB13807.1"/>
    </source>
</evidence>
<dbReference type="SUPFAM" id="SSF161098">
    <property type="entry name" value="MetI-like"/>
    <property type="match status" value="1"/>
</dbReference>
<reference evidence="11 13" key="1">
    <citation type="submission" date="2020-04" db="EMBL/GenBank/DDBJ databases">
        <authorList>
            <person name="Hitch T.C.A."/>
            <person name="Wylensek D."/>
            <person name="Clavel T."/>
        </authorList>
    </citation>
    <scope>NUCLEOTIDE SEQUENCE [LARGE SCALE GENOMIC DNA]</scope>
    <source>
        <strain evidence="11 13">WB01_NA02</strain>
    </source>
</reference>